<organism evidence="3 4">
    <name type="scientific">Neocucurbitaria cava</name>
    <dbReference type="NCBI Taxonomy" id="798079"/>
    <lineage>
        <taxon>Eukaryota</taxon>
        <taxon>Fungi</taxon>
        <taxon>Dikarya</taxon>
        <taxon>Ascomycota</taxon>
        <taxon>Pezizomycotina</taxon>
        <taxon>Dothideomycetes</taxon>
        <taxon>Pleosporomycetidae</taxon>
        <taxon>Pleosporales</taxon>
        <taxon>Pleosporineae</taxon>
        <taxon>Cucurbitariaceae</taxon>
        <taxon>Neocucurbitaria</taxon>
    </lineage>
</organism>
<keyword evidence="2" id="KW-1133">Transmembrane helix</keyword>
<dbReference type="OrthoDB" id="3882589at2759"/>
<evidence type="ECO:0000256" key="2">
    <source>
        <dbReference type="SAM" id="Phobius"/>
    </source>
</evidence>
<dbReference type="AlphaFoldDB" id="A0A9W8YBF1"/>
<sequence>MPVLAQGKTMGNGTSSQRVTHAAFVKREDGEVRQFAYCYDAQLLAYLAERSISPTFLHEIDSFFLDHPELASYEKGRKFLSDMRMLSPLSAYITFIIGYTMPARYIYDINTKLPLLLQLPPGFSHTPLSEKYEYDPELMDIFEDWGPSWGHAARLRILDQIDETVSMGIRKLALGRPVNYDLRKLICYAIWGNPVDAYKWFRYSYQLDNLKDHYLPEHIILVQAPNFRGYAEPQPLVPGIDVLDVLVKDYRIALVRSGHSRVEIEKRCATAKAKLAQAPTGIDIVDLIMDDAVGRRGTNRRGARKPRNTTRTKRR</sequence>
<evidence type="ECO:0000256" key="1">
    <source>
        <dbReference type="SAM" id="MobiDB-lite"/>
    </source>
</evidence>
<evidence type="ECO:0000313" key="3">
    <source>
        <dbReference type="EMBL" id="KAJ4372987.1"/>
    </source>
</evidence>
<keyword evidence="2" id="KW-0472">Membrane</keyword>
<comment type="caution">
    <text evidence="3">The sequence shown here is derived from an EMBL/GenBank/DDBJ whole genome shotgun (WGS) entry which is preliminary data.</text>
</comment>
<protein>
    <submittedName>
        <fullName evidence="3">Uncharacterized protein</fullName>
    </submittedName>
</protein>
<feature type="compositionally biased region" description="Basic residues" evidence="1">
    <location>
        <begin position="297"/>
        <end position="315"/>
    </location>
</feature>
<keyword evidence="2" id="KW-0812">Transmembrane</keyword>
<accession>A0A9W8YBF1</accession>
<gene>
    <name evidence="3" type="ORF">N0V83_003278</name>
</gene>
<name>A0A9W8YBF1_9PLEO</name>
<reference evidence="3" key="1">
    <citation type="submission" date="2022-10" db="EMBL/GenBank/DDBJ databases">
        <title>Tapping the CABI collections for fungal endophytes: first genome assemblies for Collariella, Neodidymelliopsis, Ascochyta clinopodiicola, Didymella pomorum, Didymosphaeria variabile, Neocosmospora piperis and Neocucurbitaria cava.</title>
        <authorList>
            <person name="Hill R."/>
        </authorList>
    </citation>
    <scope>NUCLEOTIDE SEQUENCE</scope>
    <source>
        <strain evidence="3">IMI 356814</strain>
    </source>
</reference>
<evidence type="ECO:0000313" key="4">
    <source>
        <dbReference type="Proteomes" id="UP001140560"/>
    </source>
</evidence>
<feature type="transmembrane region" description="Helical" evidence="2">
    <location>
        <begin position="85"/>
        <end position="107"/>
    </location>
</feature>
<feature type="region of interest" description="Disordered" evidence="1">
    <location>
        <begin position="296"/>
        <end position="315"/>
    </location>
</feature>
<proteinExistence type="predicted"/>
<dbReference type="EMBL" id="JAPEUY010000005">
    <property type="protein sequence ID" value="KAJ4372987.1"/>
    <property type="molecule type" value="Genomic_DNA"/>
</dbReference>
<dbReference type="Proteomes" id="UP001140560">
    <property type="component" value="Unassembled WGS sequence"/>
</dbReference>
<keyword evidence="4" id="KW-1185">Reference proteome</keyword>